<dbReference type="Pfam" id="PF13302">
    <property type="entry name" value="Acetyltransf_3"/>
    <property type="match status" value="1"/>
</dbReference>
<dbReference type="Gene3D" id="3.40.630.30">
    <property type="match status" value="1"/>
</dbReference>
<gene>
    <name evidence="2" type="ORF">RT723_05790</name>
</gene>
<dbReference type="RefSeq" id="WP_315946236.1">
    <property type="nucleotide sequence ID" value="NZ_JAWCUA010000003.1"/>
</dbReference>
<reference evidence="2 3" key="1">
    <citation type="submission" date="2023-10" db="EMBL/GenBank/DDBJ databases">
        <title>Psychrosphaera aquimaarina strain SW33 isolated from seawater.</title>
        <authorList>
            <person name="Bayburt H."/>
            <person name="Kim J.M."/>
            <person name="Choi B.J."/>
            <person name="Jeon C.O."/>
        </authorList>
    </citation>
    <scope>NUCLEOTIDE SEQUENCE [LARGE SCALE GENOMIC DNA]</scope>
    <source>
        <strain evidence="2 3">KCTC 52743</strain>
    </source>
</reference>
<dbReference type="PROSITE" id="PS51186">
    <property type="entry name" value="GNAT"/>
    <property type="match status" value="1"/>
</dbReference>
<dbReference type="PANTHER" id="PTHR43792:SF1">
    <property type="entry name" value="N-ACETYLTRANSFERASE DOMAIN-CONTAINING PROTEIN"/>
    <property type="match status" value="1"/>
</dbReference>
<dbReference type="InterPro" id="IPR016181">
    <property type="entry name" value="Acyl_CoA_acyltransferase"/>
</dbReference>
<comment type="caution">
    <text evidence="2">The sequence shown here is derived from an EMBL/GenBank/DDBJ whole genome shotgun (WGS) entry which is preliminary data.</text>
</comment>
<evidence type="ECO:0000313" key="2">
    <source>
        <dbReference type="EMBL" id="MDU0112521.1"/>
    </source>
</evidence>
<proteinExistence type="predicted"/>
<protein>
    <submittedName>
        <fullName evidence="2">GNAT family N-acetyltransferase</fullName>
    </submittedName>
</protein>
<evidence type="ECO:0000313" key="3">
    <source>
        <dbReference type="Proteomes" id="UP001257914"/>
    </source>
</evidence>
<name>A0ABU3QYK3_9GAMM</name>
<sequence length="178" mass="20445">MDINPSERLSYKLMTEQDAPLLFELDQDVKVMRYINGGKKSTMDDIKHRFIPRLNSFSNHQQGWGLWQVNVTQTNQFIGWILVRPMSFFSDSPELDNLELGWRFKQDSWRQGYATEAAVTVKQALIQSGFTGKFSAIADPDNVGSINIMKKIGMQFIEKTLHKDPLGDSIVVYYQCDS</sequence>
<keyword evidence="3" id="KW-1185">Reference proteome</keyword>
<dbReference type="InterPro" id="IPR000182">
    <property type="entry name" value="GNAT_dom"/>
</dbReference>
<dbReference type="EMBL" id="JAWCUA010000003">
    <property type="protein sequence ID" value="MDU0112521.1"/>
    <property type="molecule type" value="Genomic_DNA"/>
</dbReference>
<dbReference type="SUPFAM" id="SSF55729">
    <property type="entry name" value="Acyl-CoA N-acyltransferases (Nat)"/>
    <property type="match status" value="1"/>
</dbReference>
<accession>A0ABU3QYK3</accession>
<organism evidence="2 3">
    <name type="scientific">Psychrosphaera aquimarina</name>
    <dbReference type="NCBI Taxonomy" id="2044854"/>
    <lineage>
        <taxon>Bacteria</taxon>
        <taxon>Pseudomonadati</taxon>
        <taxon>Pseudomonadota</taxon>
        <taxon>Gammaproteobacteria</taxon>
        <taxon>Alteromonadales</taxon>
        <taxon>Pseudoalteromonadaceae</taxon>
        <taxon>Psychrosphaera</taxon>
    </lineage>
</organism>
<dbReference type="Proteomes" id="UP001257914">
    <property type="component" value="Unassembled WGS sequence"/>
</dbReference>
<dbReference type="PANTHER" id="PTHR43792">
    <property type="entry name" value="GNAT FAMILY, PUTATIVE (AFU_ORTHOLOGUE AFUA_3G00765)-RELATED-RELATED"/>
    <property type="match status" value="1"/>
</dbReference>
<dbReference type="InterPro" id="IPR051531">
    <property type="entry name" value="N-acetyltransferase"/>
</dbReference>
<feature type="domain" description="N-acetyltransferase" evidence="1">
    <location>
        <begin position="9"/>
        <end position="177"/>
    </location>
</feature>
<evidence type="ECO:0000259" key="1">
    <source>
        <dbReference type="PROSITE" id="PS51186"/>
    </source>
</evidence>